<dbReference type="Pfam" id="PF01607">
    <property type="entry name" value="CBM_14"/>
    <property type="match status" value="4"/>
</dbReference>
<evidence type="ECO:0000313" key="8">
    <source>
        <dbReference type="Proteomes" id="UP000504633"/>
    </source>
</evidence>
<keyword evidence="5" id="KW-0325">Glycoprotein</keyword>
<keyword evidence="4" id="KW-1015">Disulfide bond</keyword>
<dbReference type="InterPro" id="IPR036508">
    <property type="entry name" value="Chitin-bd_dom_sf"/>
</dbReference>
<feature type="signal peptide" evidence="6">
    <location>
        <begin position="1"/>
        <end position="20"/>
    </location>
</feature>
<dbReference type="SMART" id="SM00494">
    <property type="entry name" value="ChtBD2"/>
    <property type="match status" value="4"/>
</dbReference>
<dbReference type="OrthoDB" id="7886528at2759"/>
<reference evidence="9" key="1">
    <citation type="submission" date="2025-08" db="UniProtKB">
        <authorList>
            <consortium name="RefSeq"/>
        </authorList>
    </citation>
    <scope>IDENTIFICATION</scope>
    <source>
        <strain evidence="9">15085-1641.00</strain>
        <tissue evidence="9">Whole body</tissue>
    </source>
</reference>
<feature type="domain" description="Chitin-binding type-2" evidence="7">
    <location>
        <begin position="88"/>
        <end position="145"/>
    </location>
</feature>
<evidence type="ECO:0000256" key="3">
    <source>
        <dbReference type="ARBA" id="ARBA00022737"/>
    </source>
</evidence>
<feature type="domain" description="Chitin-binding type-2" evidence="7">
    <location>
        <begin position="147"/>
        <end position="204"/>
    </location>
</feature>
<sequence>MQEWLMIALLLLALAQLSWQTEYLNNGLDVCRLFPDDTKLRKPGYCDRSIVCQNSMSTEGEICSGTKPFFSLSKGACNTPDSSDAYCKNPCTSKTSGYVGDTMNCANWYYCDKANLLGSGVCGNGMWFDQTRKICAYPSDVPCEAKFELCQVMPTGVAAMDPLYCNKYFTCKGGKATTFTCESGLYYDVAQKKCIKKSLVKCEKHPVPEDVCGTKKLAKRGKFVADGATCRGYYYCRDLGSGVPDTAPVWHQCPLETFFNENLELCQDRGARKCNEDRCDGRESGYELAEELGCQHYLECKDGATIDIHKCPDDTYFDIPTKSCTPEKKNYGICNADPDPYDPNNWHF</sequence>
<evidence type="ECO:0000256" key="1">
    <source>
        <dbReference type="ARBA" id="ARBA00022669"/>
    </source>
</evidence>
<evidence type="ECO:0000256" key="6">
    <source>
        <dbReference type="SAM" id="SignalP"/>
    </source>
</evidence>
<evidence type="ECO:0000256" key="5">
    <source>
        <dbReference type="ARBA" id="ARBA00023180"/>
    </source>
</evidence>
<feature type="domain" description="Chitin-binding type-2" evidence="7">
    <location>
        <begin position="276"/>
        <end position="336"/>
    </location>
</feature>
<evidence type="ECO:0000256" key="2">
    <source>
        <dbReference type="ARBA" id="ARBA00022729"/>
    </source>
</evidence>
<dbReference type="SUPFAM" id="SSF57625">
    <property type="entry name" value="Invertebrate chitin-binding proteins"/>
    <property type="match status" value="4"/>
</dbReference>
<dbReference type="GO" id="GO:0008061">
    <property type="term" value="F:chitin binding"/>
    <property type="evidence" value="ECO:0007669"/>
    <property type="project" value="UniProtKB-KW"/>
</dbReference>
<dbReference type="GO" id="GO:0005576">
    <property type="term" value="C:extracellular region"/>
    <property type="evidence" value="ECO:0007669"/>
    <property type="project" value="InterPro"/>
</dbReference>
<dbReference type="PROSITE" id="PS50940">
    <property type="entry name" value="CHIT_BIND_II"/>
    <property type="match status" value="4"/>
</dbReference>
<accession>A0A6J1LY06</accession>
<dbReference type="InterPro" id="IPR002557">
    <property type="entry name" value="Chitin-bd_dom"/>
</dbReference>
<dbReference type="OMA" id="FFNQERQ"/>
<dbReference type="InterPro" id="IPR051940">
    <property type="entry name" value="Chitin_bind-dev_reg"/>
</dbReference>
<keyword evidence="2 6" id="KW-0732">Signal</keyword>
<organism evidence="8 9">
    <name type="scientific">Drosophila hydei</name>
    <name type="common">Fruit fly</name>
    <dbReference type="NCBI Taxonomy" id="7224"/>
    <lineage>
        <taxon>Eukaryota</taxon>
        <taxon>Metazoa</taxon>
        <taxon>Ecdysozoa</taxon>
        <taxon>Arthropoda</taxon>
        <taxon>Hexapoda</taxon>
        <taxon>Insecta</taxon>
        <taxon>Pterygota</taxon>
        <taxon>Neoptera</taxon>
        <taxon>Endopterygota</taxon>
        <taxon>Diptera</taxon>
        <taxon>Brachycera</taxon>
        <taxon>Muscomorpha</taxon>
        <taxon>Ephydroidea</taxon>
        <taxon>Drosophilidae</taxon>
        <taxon>Drosophila</taxon>
    </lineage>
</organism>
<feature type="domain" description="Chitin-binding type-2" evidence="7">
    <location>
        <begin position="209"/>
        <end position="274"/>
    </location>
</feature>
<gene>
    <name evidence="9" type="primary">LOC111599240</name>
</gene>
<dbReference type="KEGG" id="dhe:111599240"/>
<dbReference type="RefSeq" id="XP_023170605.2">
    <property type="nucleotide sequence ID" value="XM_023314837.2"/>
</dbReference>
<proteinExistence type="predicted"/>
<protein>
    <submittedName>
        <fullName evidence="9">Peritrophin-48</fullName>
    </submittedName>
</protein>
<evidence type="ECO:0000313" key="9">
    <source>
        <dbReference type="RefSeq" id="XP_023170605.2"/>
    </source>
</evidence>
<dbReference type="AlphaFoldDB" id="A0A6J1LY06"/>
<feature type="chain" id="PRO_5026768741" evidence="6">
    <location>
        <begin position="21"/>
        <end position="348"/>
    </location>
</feature>
<evidence type="ECO:0000256" key="4">
    <source>
        <dbReference type="ARBA" id="ARBA00023157"/>
    </source>
</evidence>
<keyword evidence="3" id="KW-0677">Repeat</keyword>
<dbReference type="PANTHER" id="PTHR23301">
    <property type="entry name" value="CHITIN BINDING PERITROPHIN-A"/>
    <property type="match status" value="1"/>
</dbReference>
<dbReference type="PANTHER" id="PTHR23301:SF106">
    <property type="entry name" value="CHITIN-BINDING TYPE-2 DOMAIN-CONTAINING PROTEIN-RELATED"/>
    <property type="match status" value="1"/>
</dbReference>
<keyword evidence="1" id="KW-0147">Chitin-binding</keyword>
<dbReference type="Proteomes" id="UP000504633">
    <property type="component" value="Unplaced"/>
</dbReference>
<dbReference type="Gene3D" id="2.170.140.10">
    <property type="entry name" value="Chitin binding domain"/>
    <property type="match status" value="2"/>
</dbReference>
<dbReference type="GeneID" id="111599240"/>
<keyword evidence="8" id="KW-1185">Reference proteome</keyword>
<name>A0A6J1LY06_DROHY</name>
<evidence type="ECO:0000259" key="7">
    <source>
        <dbReference type="PROSITE" id="PS50940"/>
    </source>
</evidence>